<gene>
    <name evidence="1" type="ORF">AVEN_1562_1</name>
</gene>
<name>A0A4Y2DQ17_ARAVE</name>
<dbReference type="AlphaFoldDB" id="A0A4Y2DQ17"/>
<reference evidence="1 2" key="1">
    <citation type="journal article" date="2019" name="Sci. Rep.">
        <title>Orb-weaving spider Araneus ventricosus genome elucidates the spidroin gene catalogue.</title>
        <authorList>
            <person name="Kono N."/>
            <person name="Nakamura H."/>
            <person name="Ohtoshi R."/>
            <person name="Moran D.A.P."/>
            <person name="Shinohara A."/>
            <person name="Yoshida Y."/>
            <person name="Fujiwara M."/>
            <person name="Mori M."/>
            <person name="Tomita M."/>
            <person name="Arakawa K."/>
        </authorList>
    </citation>
    <scope>NUCLEOTIDE SEQUENCE [LARGE SCALE GENOMIC DNA]</scope>
</reference>
<evidence type="ECO:0000313" key="2">
    <source>
        <dbReference type="Proteomes" id="UP000499080"/>
    </source>
</evidence>
<keyword evidence="2" id="KW-1185">Reference proteome</keyword>
<comment type="caution">
    <text evidence="1">The sequence shown here is derived from an EMBL/GenBank/DDBJ whole genome shotgun (WGS) entry which is preliminary data.</text>
</comment>
<accession>A0A4Y2DQ17</accession>
<evidence type="ECO:0000313" key="1">
    <source>
        <dbReference type="EMBL" id="GBM18933.1"/>
    </source>
</evidence>
<protein>
    <submittedName>
        <fullName evidence="1">Uncharacterized protein</fullName>
    </submittedName>
</protein>
<dbReference type="Proteomes" id="UP000499080">
    <property type="component" value="Unassembled WGS sequence"/>
</dbReference>
<dbReference type="EMBL" id="BGPR01000414">
    <property type="protein sequence ID" value="GBM18933.1"/>
    <property type="molecule type" value="Genomic_DNA"/>
</dbReference>
<sequence length="101" mass="11788">MKTTPELRMTLRSCHKILQEITTLIVFHKLTICLKKANNITQISLGGSTKPTSHVYVPTNRLKLASWRRQQLKLWSLRLELPESRLLSYRQEKNPEQSCLT</sequence>
<proteinExistence type="predicted"/>
<organism evidence="1 2">
    <name type="scientific">Araneus ventricosus</name>
    <name type="common">Orbweaver spider</name>
    <name type="synonym">Epeira ventricosa</name>
    <dbReference type="NCBI Taxonomy" id="182803"/>
    <lineage>
        <taxon>Eukaryota</taxon>
        <taxon>Metazoa</taxon>
        <taxon>Ecdysozoa</taxon>
        <taxon>Arthropoda</taxon>
        <taxon>Chelicerata</taxon>
        <taxon>Arachnida</taxon>
        <taxon>Araneae</taxon>
        <taxon>Araneomorphae</taxon>
        <taxon>Entelegynae</taxon>
        <taxon>Araneoidea</taxon>
        <taxon>Araneidae</taxon>
        <taxon>Araneus</taxon>
    </lineage>
</organism>